<sequence>MPTGKTDPSPPTQRVIAIVELLAAQRDSLTAAEIADTLALNRSTAGSILAALADRGWVRRLPNLSYELGGRLAAIGARAAASRHDRAWLERELEELADRVNCGAALTALSGGHLKFVAVTRDRLTIGMESGVRIPLLAPAGAAIIAHTGKARQRDWLDTRGSERRDEYRAVLDTLRTAGYCAWRLEPDSLPGLRVLSDVATHLAEHPGDKDLRGRVLAQLATFGGSAYDQPTFDSEATLPLSYMSAPVFDDNGHAVMELQIGPLRPDVTRPERHHYLTELSTAARRIGDGLESVPSRLHRLPS</sequence>
<organism evidence="6 7">
    <name type="scientific">Nocardia tengchongensis</name>
    <dbReference type="NCBI Taxonomy" id="2055889"/>
    <lineage>
        <taxon>Bacteria</taxon>
        <taxon>Bacillati</taxon>
        <taxon>Actinomycetota</taxon>
        <taxon>Actinomycetes</taxon>
        <taxon>Mycobacteriales</taxon>
        <taxon>Nocardiaceae</taxon>
        <taxon>Nocardia</taxon>
    </lineage>
</organism>
<dbReference type="EMBL" id="CP074371">
    <property type="protein sequence ID" value="QVI21011.1"/>
    <property type="molecule type" value="Genomic_DNA"/>
</dbReference>
<keyword evidence="1" id="KW-0805">Transcription regulation</keyword>
<evidence type="ECO:0000256" key="1">
    <source>
        <dbReference type="ARBA" id="ARBA00023015"/>
    </source>
</evidence>
<evidence type="ECO:0000259" key="4">
    <source>
        <dbReference type="PROSITE" id="PS51077"/>
    </source>
</evidence>
<dbReference type="PROSITE" id="PS51077">
    <property type="entry name" value="HTH_ICLR"/>
    <property type="match status" value="1"/>
</dbReference>
<feature type="domain" description="IclR-ED" evidence="5">
    <location>
        <begin position="71"/>
        <end position="293"/>
    </location>
</feature>
<dbReference type="Proteomes" id="UP000683310">
    <property type="component" value="Chromosome"/>
</dbReference>
<evidence type="ECO:0000256" key="2">
    <source>
        <dbReference type="ARBA" id="ARBA00023125"/>
    </source>
</evidence>
<dbReference type="Gene3D" id="3.30.450.40">
    <property type="match status" value="1"/>
</dbReference>
<dbReference type="InterPro" id="IPR014757">
    <property type="entry name" value="Tscrpt_reg_IclR_C"/>
</dbReference>
<proteinExistence type="predicted"/>
<dbReference type="InterPro" id="IPR005471">
    <property type="entry name" value="Tscrpt_reg_IclR_N"/>
</dbReference>
<evidence type="ECO:0000313" key="6">
    <source>
        <dbReference type="EMBL" id="QVI21011.1"/>
    </source>
</evidence>
<dbReference type="Gene3D" id="1.10.10.10">
    <property type="entry name" value="Winged helix-like DNA-binding domain superfamily/Winged helix DNA-binding domain"/>
    <property type="match status" value="1"/>
</dbReference>
<dbReference type="PROSITE" id="PS51078">
    <property type="entry name" value="ICLR_ED"/>
    <property type="match status" value="1"/>
</dbReference>
<dbReference type="InterPro" id="IPR050707">
    <property type="entry name" value="HTH_MetabolicPath_Reg"/>
</dbReference>
<evidence type="ECO:0000259" key="5">
    <source>
        <dbReference type="PROSITE" id="PS51078"/>
    </source>
</evidence>
<keyword evidence="3" id="KW-0804">Transcription</keyword>
<name>A0ABX8CM23_9NOCA</name>
<reference evidence="6 7" key="1">
    <citation type="submission" date="2021-04" db="EMBL/GenBank/DDBJ databases">
        <title>Nocardia tengchongensis.</title>
        <authorList>
            <person name="Zhuang k."/>
            <person name="Ran Y."/>
            <person name="Li W."/>
        </authorList>
    </citation>
    <scope>NUCLEOTIDE SEQUENCE [LARGE SCALE GENOMIC DNA]</scope>
    <source>
        <strain evidence="6 7">CFH S0057</strain>
    </source>
</reference>
<evidence type="ECO:0000313" key="7">
    <source>
        <dbReference type="Proteomes" id="UP000683310"/>
    </source>
</evidence>
<evidence type="ECO:0000256" key="3">
    <source>
        <dbReference type="ARBA" id="ARBA00023163"/>
    </source>
</evidence>
<dbReference type="Pfam" id="PF09339">
    <property type="entry name" value="HTH_IclR"/>
    <property type="match status" value="1"/>
</dbReference>
<keyword evidence="7" id="KW-1185">Reference proteome</keyword>
<keyword evidence="2" id="KW-0238">DNA-binding</keyword>
<dbReference type="SMART" id="SM00346">
    <property type="entry name" value="HTH_ICLR"/>
    <property type="match status" value="1"/>
</dbReference>
<dbReference type="PANTHER" id="PTHR30136">
    <property type="entry name" value="HELIX-TURN-HELIX TRANSCRIPTIONAL REGULATOR, ICLR FAMILY"/>
    <property type="match status" value="1"/>
</dbReference>
<gene>
    <name evidence="6" type="ORF">KHQ06_33980</name>
</gene>
<protein>
    <submittedName>
        <fullName evidence="6">Helix-turn-helix domain-containing protein</fullName>
    </submittedName>
</protein>
<dbReference type="SUPFAM" id="SSF46785">
    <property type="entry name" value="Winged helix' DNA-binding domain"/>
    <property type="match status" value="1"/>
</dbReference>
<accession>A0ABX8CM23</accession>
<dbReference type="InterPro" id="IPR036388">
    <property type="entry name" value="WH-like_DNA-bd_sf"/>
</dbReference>
<dbReference type="InterPro" id="IPR036390">
    <property type="entry name" value="WH_DNA-bd_sf"/>
</dbReference>
<feature type="domain" description="HTH iclR-type" evidence="4">
    <location>
        <begin position="9"/>
        <end position="70"/>
    </location>
</feature>
<dbReference type="PANTHER" id="PTHR30136:SF35">
    <property type="entry name" value="HTH-TYPE TRANSCRIPTIONAL REGULATOR RV1719"/>
    <property type="match status" value="1"/>
</dbReference>
<dbReference type="SUPFAM" id="SSF55781">
    <property type="entry name" value="GAF domain-like"/>
    <property type="match status" value="1"/>
</dbReference>
<dbReference type="InterPro" id="IPR029016">
    <property type="entry name" value="GAF-like_dom_sf"/>
</dbReference>